<accession>A0A4U5NU78</accession>
<organism evidence="1 2">
    <name type="scientific">Steinernema carpocapsae</name>
    <name type="common">Entomopathogenic nematode</name>
    <dbReference type="NCBI Taxonomy" id="34508"/>
    <lineage>
        <taxon>Eukaryota</taxon>
        <taxon>Metazoa</taxon>
        <taxon>Ecdysozoa</taxon>
        <taxon>Nematoda</taxon>
        <taxon>Chromadorea</taxon>
        <taxon>Rhabditida</taxon>
        <taxon>Tylenchina</taxon>
        <taxon>Panagrolaimomorpha</taxon>
        <taxon>Strongyloidoidea</taxon>
        <taxon>Steinernematidae</taxon>
        <taxon>Steinernema</taxon>
    </lineage>
</organism>
<comment type="caution">
    <text evidence="1">The sequence shown here is derived from an EMBL/GenBank/DDBJ whole genome shotgun (WGS) entry which is preliminary data.</text>
</comment>
<name>A0A4U5NU78_STECR</name>
<dbReference type="Proteomes" id="UP000298663">
    <property type="component" value="Unassembled WGS sequence"/>
</dbReference>
<reference evidence="1 2" key="1">
    <citation type="journal article" date="2015" name="Genome Biol.">
        <title>Comparative genomics of Steinernema reveals deeply conserved gene regulatory networks.</title>
        <authorList>
            <person name="Dillman A.R."/>
            <person name="Macchietto M."/>
            <person name="Porter C.F."/>
            <person name="Rogers A."/>
            <person name="Williams B."/>
            <person name="Antoshechkin I."/>
            <person name="Lee M.M."/>
            <person name="Goodwin Z."/>
            <person name="Lu X."/>
            <person name="Lewis E.E."/>
            <person name="Goodrich-Blair H."/>
            <person name="Stock S.P."/>
            <person name="Adams B.J."/>
            <person name="Sternberg P.W."/>
            <person name="Mortazavi A."/>
        </authorList>
    </citation>
    <scope>NUCLEOTIDE SEQUENCE [LARGE SCALE GENOMIC DNA]</scope>
    <source>
        <strain evidence="1 2">ALL</strain>
    </source>
</reference>
<dbReference type="AlphaFoldDB" id="A0A4U5NU78"/>
<keyword evidence="2" id="KW-1185">Reference proteome</keyword>
<proteinExistence type="predicted"/>
<sequence length="92" mass="9235">MRTSFLSVLRALAGSFGSGPLGGDLLRGFSGVLLGSFGGGPPDSFGGGLLRSSGDVLLGGSGNALLVSLRSVFHYSSDDSEAASRVKDEKGE</sequence>
<evidence type="ECO:0000313" key="1">
    <source>
        <dbReference type="EMBL" id="TKR86701.1"/>
    </source>
</evidence>
<protein>
    <submittedName>
        <fullName evidence="1">Uncharacterized protein</fullName>
    </submittedName>
</protein>
<reference evidence="1 2" key="2">
    <citation type="journal article" date="2019" name="G3 (Bethesda)">
        <title>Hybrid Assembly of the Genome of the Entomopathogenic Nematode Steinernema carpocapsae Identifies the X-Chromosome.</title>
        <authorList>
            <person name="Serra L."/>
            <person name="Macchietto M."/>
            <person name="Macias-Munoz A."/>
            <person name="McGill C.J."/>
            <person name="Rodriguez I.M."/>
            <person name="Rodriguez B."/>
            <person name="Murad R."/>
            <person name="Mortazavi A."/>
        </authorList>
    </citation>
    <scope>NUCLEOTIDE SEQUENCE [LARGE SCALE GENOMIC DNA]</scope>
    <source>
        <strain evidence="1 2">ALL</strain>
    </source>
</reference>
<evidence type="ECO:0000313" key="2">
    <source>
        <dbReference type="Proteomes" id="UP000298663"/>
    </source>
</evidence>
<dbReference type="EMBL" id="AZBU02000003">
    <property type="protein sequence ID" value="TKR86701.1"/>
    <property type="molecule type" value="Genomic_DNA"/>
</dbReference>
<gene>
    <name evidence="1" type="ORF">L596_011235</name>
</gene>